<comment type="caution">
    <text evidence="3">The sequence shown here is derived from an EMBL/GenBank/DDBJ whole genome shotgun (WGS) entry which is preliminary data.</text>
</comment>
<dbReference type="SUPFAM" id="SSF52096">
    <property type="entry name" value="ClpP/crotonase"/>
    <property type="match status" value="1"/>
</dbReference>
<dbReference type="eggNOG" id="COG0793">
    <property type="taxonomic scope" value="Bacteria"/>
</dbReference>
<dbReference type="EMBL" id="AEXM01000018">
    <property type="protein sequence ID" value="EGC82055.1"/>
    <property type="molecule type" value="Genomic_DNA"/>
</dbReference>
<dbReference type="GO" id="GO:0008236">
    <property type="term" value="F:serine-type peptidase activity"/>
    <property type="evidence" value="ECO:0007669"/>
    <property type="project" value="InterPro"/>
</dbReference>
<dbReference type="PATRIC" id="fig|879305.3.peg.901"/>
<evidence type="ECO:0000313" key="4">
    <source>
        <dbReference type="Proteomes" id="UP000005286"/>
    </source>
</evidence>
<dbReference type="GO" id="GO:0006508">
    <property type="term" value="P:proteolysis"/>
    <property type="evidence" value="ECO:0007669"/>
    <property type="project" value="InterPro"/>
</dbReference>
<feature type="domain" description="Tail specific protease" evidence="2">
    <location>
        <begin position="236"/>
        <end position="447"/>
    </location>
</feature>
<reference evidence="3 4" key="1">
    <citation type="submission" date="2011-01" db="EMBL/GenBank/DDBJ databases">
        <authorList>
            <person name="Durkin A.S."/>
            <person name="Madupu R."/>
            <person name="Torralba M."/>
            <person name="Gillis M."/>
            <person name="Methe B."/>
            <person name="Sutton G."/>
            <person name="Nelson K.E."/>
        </authorList>
    </citation>
    <scope>NUCLEOTIDE SEQUENCE [LARGE SCALE GENOMIC DNA]</scope>
    <source>
        <strain evidence="3 4">ACS-065-V-Col13</strain>
    </source>
</reference>
<feature type="signal peptide" evidence="1">
    <location>
        <begin position="1"/>
        <end position="22"/>
    </location>
</feature>
<dbReference type="RefSeq" id="WP_004834877.1">
    <property type="nucleotide sequence ID" value="NZ_AEXM01000018.1"/>
</dbReference>
<dbReference type="Pfam" id="PF03572">
    <property type="entry name" value="Peptidase_S41"/>
    <property type="match status" value="1"/>
</dbReference>
<dbReference type="Proteomes" id="UP000005286">
    <property type="component" value="Unassembled WGS sequence"/>
</dbReference>
<dbReference type="Gene3D" id="3.30.750.44">
    <property type="match status" value="1"/>
</dbReference>
<dbReference type="Gene3D" id="3.90.226.10">
    <property type="entry name" value="2-enoyl-CoA Hydratase, Chain A, domain 1"/>
    <property type="match status" value="1"/>
</dbReference>
<feature type="chain" id="PRO_5038367740" evidence="1">
    <location>
        <begin position="23"/>
        <end position="468"/>
    </location>
</feature>
<keyword evidence="4" id="KW-1185">Reference proteome</keyword>
<proteinExistence type="predicted"/>
<keyword evidence="1" id="KW-0732">Signal</keyword>
<evidence type="ECO:0000313" key="3">
    <source>
        <dbReference type="EMBL" id="EGC82055.1"/>
    </source>
</evidence>
<dbReference type="STRING" id="879305.HMPREF9290_0675"/>
<accession>F0GVS0</accession>
<protein>
    <submittedName>
        <fullName evidence="3">Peptidase, S41 family</fullName>
    </submittedName>
</protein>
<dbReference type="InterPro" id="IPR029045">
    <property type="entry name" value="ClpP/crotonase-like_dom_sf"/>
</dbReference>
<dbReference type="AlphaFoldDB" id="F0GVS0"/>
<name>F0GVS0_9FIRM</name>
<evidence type="ECO:0000259" key="2">
    <source>
        <dbReference type="Pfam" id="PF03572"/>
    </source>
</evidence>
<evidence type="ECO:0000256" key="1">
    <source>
        <dbReference type="SAM" id="SignalP"/>
    </source>
</evidence>
<dbReference type="InterPro" id="IPR005151">
    <property type="entry name" value="Tail-specific_protease"/>
</dbReference>
<organism evidence="3 4">
    <name type="scientific">Anaerococcus prevotii ACS-065-V-Col13</name>
    <dbReference type="NCBI Taxonomy" id="879305"/>
    <lineage>
        <taxon>Bacteria</taxon>
        <taxon>Bacillati</taxon>
        <taxon>Bacillota</taxon>
        <taxon>Tissierellia</taxon>
        <taxon>Tissierellales</taxon>
        <taxon>Peptoniphilaceae</taxon>
        <taxon>Anaerococcus</taxon>
    </lineage>
</organism>
<gene>
    <name evidence="3" type="ORF">HMPREF9290_0675</name>
</gene>
<dbReference type="PROSITE" id="PS51257">
    <property type="entry name" value="PROKAR_LIPOPROTEIN"/>
    <property type="match status" value="1"/>
</dbReference>
<sequence length="468" mass="54020">MIKKLRSLLVLLLIFLISTSCAQRRLAKLQTKRAMRTYDEDGIILSDGSFYPDKITDFSVDEYLKWYKNLSAPLKLQLPSYSKAKTLTNEERVEDFNYLFNELKNNYPFFGVLKREDKIDFLKNYDKYLKKVEACKDDEEFKIVLDEIMADLKNNHARIADKDYVEATMRYFSKNWKSPSIYYEFLNLNRQVVRNRYSLAGMQSDTDDNFQKDRRKSLFAEDSSRNLTLEEVGDDIILLRINQMAGSEKYTEDLKVLKEFLRNKHLYKALIIDIRGNAGGNMEYWQNFFLPKIITSQKTVTNNLFFKESNQAKLMFADDSLNVERVRNVDISGIKLDNAEDLDHFDFYMKDIITINPDQSDKDYGYQGSIYLLVDEGVFSAAEGFANFMKYSNTATLIGQSTGGDGITLGVINSVLPNSGYVFTYTNTLGYDPSGKINEENPTTPDILSKSYKDSLITIDKLMGVKKN</sequence>